<dbReference type="EMBL" id="JAEACQ010000167">
    <property type="protein sequence ID" value="MBL7628050.1"/>
    <property type="molecule type" value="Genomic_DNA"/>
</dbReference>
<evidence type="ECO:0000313" key="2">
    <source>
        <dbReference type="EMBL" id="MBL7628050.1"/>
    </source>
</evidence>
<proteinExistence type="predicted"/>
<dbReference type="Proteomes" id="UP000604475">
    <property type="component" value="Unassembled WGS sequence"/>
</dbReference>
<protein>
    <submittedName>
        <fullName evidence="2">Uncharacterized protein</fullName>
    </submittedName>
</protein>
<evidence type="ECO:0000256" key="1">
    <source>
        <dbReference type="SAM" id="MobiDB-lite"/>
    </source>
</evidence>
<keyword evidence="3" id="KW-1185">Reference proteome</keyword>
<name>A0A937UQA0_9ACTN</name>
<evidence type="ECO:0000313" key="3">
    <source>
        <dbReference type="Proteomes" id="UP000604475"/>
    </source>
</evidence>
<organism evidence="2 3">
    <name type="scientific">Frankia nepalensis</name>
    <dbReference type="NCBI Taxonomy" id="1836974"/>
    <lineage>
        <taxon>Bacteria</taxon>
        <taxon>Bacillati</taxon>
        <taxon>Actinomycetota</taxon>
        <taxon>Actinomycetes</taxon>
        <taxon>Frankiales</taxon>
        <taxon>Frankiaceae</taxon>
        <taxon>Frankia</taxon>
    </lineage>
</organism>
<dbReference type="AlphaFoldDB" id="A0A937UQA0"/>
<dbReference type="RefSeq" id="WP_203031718.1">
    <property type="nucleotide sequence ID" value="NZ_JAEACQ010000167.1"/>
</dbReference>
<feature type="region of interest" description="Disordered" evidence="1">
    <location>
        <begin position="108"/>
        <end position="130"/>
    </location>
</feature>
<sequence length="130" mass="13865">SGFYTNAAAGRISAEGLAAIEAELLPQITAAQTEADTVTVPLFVVRLVAGQPDEKEIRARVKALPVTTRRTLYRLLFEWIKVKPAGGKRGVAGVIDVTRLDVRWRKFQATTPAAQPTPEPGSAGPLTATA</sequence>
<accession>A0A937UQA0</accession>
<reference evidence="2" key="1">
    <citation type="submission" date="2020-12" db="EMBL/GenBank/DDBJ databases">
        <title>Genomic characterization of non-nitrogen-fixing Frankia strains.</title>
        <authorList>
            <person name="Carlos-Shanley C."/>
            <person name="Guerra T."/>
            <person name="Hahn D."/>
        </authorList>
    </citation>
    <scope>NUCLEOTIDE SEQUENCE</scope>
    <source>
        <strain evidence="2">CN6</strain>
    </source>
</reference>
<feature type="non-terminal residue" evidence="2">
    <location>
        <position position="1"/>
    </location>
</feature>
<comment type="caution">
    <text evidence="2">The sequence shown here is derived from an EMBL/GenBank/DDBJ whole genome shotgun (WGS) entry which is preliminary data.</text>
</comment>
<gene>
    <name evidence="2" type="ORF">I7412_12885</name>
</gene>